<evidence type="ECO:0000256" key="2">
    <source>
        <dbReference type="ARBA" id="ARBA00022692"/>
    </source>
</evidence>
<keyword evidence="5" id="KW-0560">Oxidoreductase</keyword>
<dbReference type="AlphaFoldDB" id="A0A072UNF7"/>
<reference evidence="9 11" key="2">
    <citation type="journal article" date="2014" name="BMC Genomics">
        <title>An improved genome release (version Mt4.0) for the model legume Medicago truncatula.</title>
        <authorList>
            <person name="Tang H."/>
            <person name="Krishnakumar V."/>
            <person name="Bidwell S."/>
            <person name="Rosen B."/>
            <person name="Chan A."/>
            <person name="Zhou S."/>
            <person name="Gentzbittel L."/>
            <person name="Childs K.L."/>
            <person name="Yandell M."/>
            <person name="Gundlach H."/>
            <person name="Mayer K.F."/>
            <person name="Schwartz D.C."/>
            <person name="Town C.D."/>
        </authorList>
    </citation>
    <scope>GENOME REANNOTATION</scope>
    <source>
        <strain evidence="9">A17</strain>
        <strain evidence="10 11">cv. Jemalong A17</strain>
    </source>
</reference>
<evidence type="ECO:0000313" key="9">
    <source>
        <dbReference type="EMBL" id="KEH31334.1"/>
    </source>
</evidence>
<dbReference type="EMBL" id="CM001220">
    <property type="protein sequence ID" value="KEH31334.1"/>
    <property type="molecule type" value="Genomic_DNA"/>
</dbReference>
<evidence type="ECO:0000256" key="4">
    <source>
        <dbReference type="ARBA" id="ARBA00022989"/>
    </source>
</evidence>
<organism evidence="9 11">
    <name type="scientific">Medicago truncatula</name>
    <name type="common">Barrel medic</name>
    <name type="synonym">Medicago tribuloides</name>
    <dbReference type="NCBI Taxonomy" id="3880"/>
    <lineage>
        <taxon>Eukaryota</taxon>
        <taxon>Viridiplantae</taxon>
        <taxon>Streptophyta</taxon>
        <taxon>Embryophyta</taxon>
        <taxon>Tracheophyta</taxon>
        <taxon>Spermatophyta</taxon>
        <taxon>Magnoliopsida</taxon>
        <taxon>eudicotyledons</taxon>
        <taxon>Gunneridae</taxon>
        <taxon>Pentapetalae</taxon>
        <taxon>rosids</taxon>
        <taxon>fabids</taxon>
        <taxon>Fabales</taxon>
        <taxon>Fabaceae</taxon>
        <taxon>Papilionoideae</taxon>
        <taxon>50 kb inversion clade</taxon>
        <taxon>NPAAA clade</taxon>
        <taxon>Hologalegina</taxon>
        <taxon>IRL clade</taxon>
        <taxon>Trifolieae</taxon>
        <taxon>Medicago</taxon>
    </lineage>
</organism>
<feature type="transmembrane region" description="Helical" evidence="8">
    <location>
        <begin position="49"/>
        <end position="71"/>
    </location>
</feature>
<dbReference type="Proteomes" id="UP000002051">
    <property type="component" value="Chromosome 4"/>
</dbReference>
<evidence type="ECO:0000313" key="11">
    <source>
        <dbReference type="Proteomes" id="UP000002051"/>
    </source>
</evidence>
<dbReference type="GO" id="GO:0080132">
    <property type="term" value="F:fatty acid 2-hydroxylase activity"/>
    <property type="evidence" value="ECO:0000318"/>
    <property type="project" value="GO_Central"/>
</dbReference>
<keyword evidence="11" id="KW-1185">Reference proteome</keyword>
<keyword evidence="4 8" id="KW-1133">Transmembrane helix</keyword>
<evidence type="ECO:0000256" key="1">
    <source>
        <dbReference type="ARBA" id="ARBA00004477"/>
    </source>
</evidence>
<feature type="transmembrane region" description="Helical" evidence="8">
    <location>
        <begin position="83"/>
        <end position="101"/>
    </location>
</feature>
<reference evidence="9 11" key="1">
    <citation type="journal article" date="2011" name="Nature">
        <title>The Medicago genome provides insight into the evolution of rhizobial symbioses.</title>
        <authorList>
            <person name="Young N.D."/>
            <person name="Debelle F."/>
            <person name="Oldroyd G.E."/>
            <person name="Geurts R."/>
            <person name="Cannon S.B."/>
            <person name="Udvardi M.K."/>
            <person name="Benedito V.A."/>
            <person name="Mayer K.F."/>
            <person name="Gouzy J."/>
            <person name="Schoof H."/>
            <person name="Van de Peer Y."/>
            <person name="Proost S."/>
            <person name="Cook D.R."/>
            <person name="Meyers B.C."/>
            <person name="Spannagl M."/>
            <person name="Cheung F."/>
            <person name="De Mita S."/>
            <person name="Krishnakumar V."/>
            <person name="Gundlach H."/>
            <person name="Zhou S."/>
            <person name="Mudge J."/>
            <person name="Bharti A.K."/>
            <person name="Murray J.D."/>
            <person name="Naoumkina M.A."/>
            <person name="Rosen B."/>
            <person name="Silverstein K.A."/>
            <person name="Tang H."/>
            <person name="Rombauts S."/>
            <person name="Zhao P.X."/>
            <person name="Zhou P."/>
            <person name="Barbe V."/>
            <person name="Bardou P."/>
            <person name="Bechner M."/>
            <person name="Bellec A."/>
            <person name="Berger A."/>
            <person name="Berges H."/>
            <person name="Bidwell S."/>
            <person name="Bisseling T."/>
            <person name="Choisne N."/>
            <person name="Couloux A."/>
            <person name="Denny R."/>
            <person name="Deshpande S."/>
            <person name="Dai X."/>
            <person name="Doyle J.J."/>
            <person name="Dudez A.M."/>
            <person name="Farmer A.D."/>
            <person name="Fouteau S."/>
            <person name="Franken C."/>
            <person name="Gibelin C."/>
            <person name="Gish J."/>
            <person name="Goldstein S."/>
            <person name="Gonzalez A.J."/>
            <person name="Green P.J."/>
            <person name="Hallab A."/>
            <person name="Hartog M."/>
            <person name="Hua A."/>
            <person name="Humphray S.J."/>
            <person name="Jeong D.H."/>
            <person name="Jing Y."/>
            <person name="Jocker A."/>
            <person name="Kenton S.M."/>
            <person name="Kim D.J."/>
            <person name="Klee K."/>
            <person name="Lai H."/>
            <person name="Lang C."/>
            <person name="Lin S."/>
            <person name="Macmil S.L."/>
            <person name="Magdelenat G."/>
            <person name="Matthews L."/>
            <person name="McCorrison J."/>
            <person name="Monaghan E.L."/>
            <person name="Mun J.H."/>
            <person name="Najar F.Z."/>
            <person name="Nicholson C."/>
            <person name="Noirot C."/>
            <person name="O'Bleness M."/>
            <person name="Paule C.R."/>
            <person name="Poulain J."/>
            <person name="Prion F."/>
            <person name="Qin B."/>
            <person name="Qu C."/>
            <person name="Retzel E.F."/>
            <person name="Riddle C."/>
            <person name="Sallet E."/>
            <person name="Samain S."/>
            <person name="Samson N."/>
            <person name="Sanders I."/>
            <person name="Saurat O."/>
            <person name="Scarpelli C."/>
            <person name="Schiex T."/>
            <person name="Segurens B."/>
            <person name="Severin A.J."/>
            <person name="Sherrier D.J."/>
            <person name="Shi R."/>
            <person name="Sims S."/>
            <person name="Singer S.R."/>
            <person name="Sinharoy S."/>
            <person name="Sterck L."/>
            <person name="Viollet A."/>
            <person name="Wang B.B."/>
            <person name="Wang K."/>
            <person name="Wang M."/>
            <person name="Wang X."/>
            <person name="Warfsmann J."/>
            <person name="Weissenbach J."/>
            <person name="White D.D."/>
            <person name="White J.D."/>
            <person name="Wiley G.B."/>
            <person name="Wincker P."/>
            <person name="Xing Y."/>
            <person name="Yang L."/>
            <person name="Yao Z."/>
            <person name="Ying F."/>
            <person name="Zhai J."/>
            <person name="Zhou L."/>
            <person name="Zuber A."/>
            <person name="Denarie J."/>
            <person name="Dixon R.A."/>
            <person name="May G.D."/>
            <person name="Schwartz D.C."/>
            <person name="Rogers J."/>
            <person name="Quetier F."/>
            <person name="Town C.D."/>
            <person name="Roe B.A."/>
        </authorList>
    </citation>
    <scope>NUCLEOTIDE SEQUENCE [LARGE SCALE GENOMIC DNA]</scope>
    <source>
        <strain evidence="9">A17</strain>
        <strain evidence="10 11">cv. Jemalong A17</strain>
    </source>
</reference>
<keyword evidence="7 8" id="KW-0472">Membrane</keyword>
<protein>
    <submittedName>
        <fullName evidence="9">Fatty acid hydroxylase</fullName>
    </submittedName>
</protein>
<dbReference type="EnsemblPlants" id="KEH31334">
    <property type="protein sequence ID" value="KEH31334"/>
    <property type="gene ID" value="MTR_4g094522"/>
</dbReference>
<accession>A0A072UNF7</accession>
<dbReference type="PANTHER" id="PTHR12863:SF15">
    <property type="entry name" value="FATTY ACID 2-HYDROXYLASE-LIKE PROTEIN"/>
    <property type="match status" value="1"/>
</dbReference>
<keyword evidence="3" id="KW-0256">Endoplasmic reticulum</keyword>
<dbReference type="GO" id="GO:0006631">
    <property type="term" value="P:fatty acid metabolic process"/>
    <property type="evidence" value="ECO:0000318"/>
    <property type="project" value="GO_Central"/>
</dbReference>
<dbReference type="HOGENOM" id="CLU_2112511_0_0_1"/>
<dbReference type="PANTHER" id="PTHR12863">
    <property type="entry name" value="FATTY ACID HYDROXYLASE"/>
    <property type="match status" value="1"/>
</dbReference>
<evidence type="ECO:0000256" key="3">
    <source>
        <dbReference type="ARBA" id="ARBA00022824"/>
    </source>
</evidence>
<comment type="subcellular location">
    <subcellularLocation>
        <location evidence="1">Endoplasmic reticulum membrane</location>
        <topology evidence="1">Multi-pass membrane protein</topology>
    </subcellularLocation>
</comment>
<gene>
    <name evidence="9" type="ordered locus">MTR_4g094522</name>
</gene>
<proteinExistence type="predicted"/>
<reference evidence="10" key="3">
    <citation type="submission" date="2015-04" db="UniProtKB">
        <authorList>
            <consortium name="EnsemblPlants"/>
        </authorList>
    </citation>
    <scope>IDENTIFICATION</scope>
    <source>
        <strain evidence="10">cv. Jemalong A17</strain>
    </source>
</reference>
<evidence type="ECO:0000256" key="6">
    <source>
        <dbReference type="ARBA" id="ARBA00023098"/>
    </source>
</evidence>
<keyword evidence="6" id="KW-0443">Lipid metabolism</keyword>
<evidence type="ECO:0000256" key="8">
    <source>
        <dbReference type="SAM" id="Phobius"/>
    </source>
</evidence>
<evidence type="ECO:0000256" key="5">
    <source>
        <dbReference type="ARBA" id="ARBA00023002"/>
    </source>
</evidence>
<evidence type="ECO:0000313" key="10">
    <source>
        <dbReference type="EnsemblPlants" id="KEH31334"/>
    </source>
</evidence>
<sequence length="115" mass="13765">MVAEKFVVDLNKPLVFQVGYLGEAYEEWVHQPIMSKESPRFFHSSFLEFFTRTVWWVVPIVWVPVASYFIYNSFRLGLPIPQITLFVLLGIFVWTLVEYLLHRFLFHVQTKSYWG</sequence>
<evidence type="ECO:0000256" key="7">
    <source>
        <dbReference type="ARBA" id="ARBA00023136"/>
    </source>
</evidence>
<dbReference type="GO" id="GO:0005789">
    <property type="term" value="C:endoplasmic reticulum membrane"/>
    <property type="evidence" value="ECO:0007669"/>
    <property type="project" value="UniProtKB-SubCell"/>
</dbReference>
<dbReference type="InterPro" id="IPR014430">
    <property type="entry name" value="Scs7"/>
</dbReference>
<keyword evidence="2 8" id="KW-0812">Transmembrane</keyword>
<dbReference type="STRING" id="3880.A0A072UNF7"/>
<name>A0A072UNF7_MEDTR</name>
<dbReference type="GO" id="GO:0005783">
    <property type="term" value="C:endoplasmic reticulum"/>
    <property type="evidence" value="ECO:0000318"/>
    <property type="project" value="GO_Central"/>
</dbReference>